<dbReference type="EMBL" id="CP036343">
    <property type="protein sequence ID" value="QDT94289.1"/>
    <property type="molecule type" value="Genomic_DNA"/>
</dbReference>
<accession>A0A517VMP4</accession>
<protein>
    <submittedName>
        <fullName evidence="1">Uncharacterized protein</fullName>
    </submittedName>
</protein>
<sequence length="159" mass="18733">MGRYAEKTSVSYEKSMDDISRVLRRYDCDAVSRTESRDFWKVEFVIRNRMIRFQFNYPDPNANKYRFTDKGKERTEGQAYAAYEQDLRSSFRALYISILSKLENVESGLFEFEHEFMAHIVDPWSKQTMAEIMTPLIAERYDKTATEPTQLLLPGPKGK</sequence>
<organism evidence="1 2">
    <name type="scientific">Gimesia algae</name>
    <dbReference type="NCBI Taxonomy" id="2527971"/>
    <lineage>
        <taxon>Bacteria</taxon>
        <taxon>Pseudomonadati</taxon>
        <taxon>Planctomycetota</taxon>
        <taxon>Planctomycetia</taxon>
        <taxon>Planctomycetales</taxon>
        <taxon>Planctomycetaceae</taxon>
        <taxon>Gimesia</taxon>
    </lineage>
</organism>
<dbReference type="AlphaFoldDB" id="A0A517VMP4"/>
<dbReference type="Proteomes" id="UP000316855">
    <property type="component" value="Chromosome"/>
</dbReference>
<keyword evidence="2" id="KW-1185">Reference proteome</keyword>
<name>A0A517VMP4_9PLAN</name>
<proteinExistence type="predicted"/>
<dbReference type="KEGG" id="gax:Pan161_59840"/>
<reference evidence="1 2" key="1">
    <citation type="submission" date="2019-02" db="EMBL/GenBank/DDBJ databases">
        <title>Deep-cultivation of Planctomycetes and their phenomic and genomic characterization uncovers novel biology.</title>
        <authorList>
            <person name="Wiegand S."/>
            <person name="Jogler M."/>
            <person name="Boedeker C."/>
            <person name="Pinto D."/>
            <person name="Vollmers J."/>
            <person name="Rivas-Marin E."/>
            <person name="Kohn T."/>
            <person name="Peeters S.H."/>
            <person name="Heuer A."/>
            <person name="Rast P."/>
            <person name="Oberbeckmann S."/>
            <person name="Bunk B."/>
            <person name="Jeske O."/>
            <person name="Meyerdierks A."/>
            <person name="Storesund J.E."/>
            <person name="Kallscheuer N."/>
            <person name="Luecker S."/>
            <person name="Lage O.M."/>
            <person name="Pohl T."/>
            <person name="Merkel B.J."/>
            <person name="Hornburger P."/>
            <person name="Mueller R.-W."/>
            <person name="Bruemmer F."/>
            <person name="Labrenz M."/>
            <person name="Spormann A.M."/>
            <person name="Op den Camp H."/>
            <person name="Overmann J."/>
            <person name="Amann R."/>
            <person name="Jetten M.S.M."/>
            <person name="Mascher T."/>
            <person name="Medema M.H."/>
            <person name="Devos D.P."/>
            <person name="Kaster A.-K."/>
            <person name="Ovreas L."/>
            <person name="Rohde M."/>
            <person name="Galperin M.Y."/>
            <person name="Jogler C."/>
        </authorList>
    </citation>
    <scope>NUCLEOTIDE SEQUENCE [LARGE SCALE GENOMIC DNA]</scope>
    <source>
        <strain evidence="1 2">Pan161</strain>
    </source>
</reference>
<evidence type="ECO:0000313" key="1">
    <source>
        <dbReference type="EMBL" id="QDT94289.1"/>
    </source>
</evidence>
<dbReference type="RefSeq" id="WP_232103545.1">
    <property type="nucleotide sequence ID" value="NZ_CP036343.1"/>
</dbReference>
<gene>
    <name evidence="1" type="ORF">Pan161_59840</name>
</gene>
<evidence type="ECO:0000313" key="2">
    <source>
        <dbReference type="Proteomes" id="UP000316855"/>
    </source>
</evidence>